<evidence type="ECO:0000313" key="5">
    <source>
        <dbReference type="EMBL" id="MUK90525.1"/>
    </source>
</evidence>
<dbReference type="PRINTS" id="PR00455">
    <property type="entry name" value="HTHTETR"/>
</dbReference>
<dbReference type="GO" id="GO:0003677">
    <property type="term" value="F:DNA binding"/>
    <property type="evidence" value="ECO:0007669"/>
    <property type="project" value="UniProtKB-UniRule"/>
</dbReference>
<comment type="caution">
    <text evidence="5">The sequence shown here is derived from an EMBL/GenBank/DDBJ whole genome shotgun (WGS) entry which is preliminary data.</text>
</comment>
<feature type="DNA-binding region" description="H-T-H motif" evidence="3">
    <location>
        <begin position="41"/>
        <end position="60"/>
    </location>
</feature>
<dbReference type="PANTHER" id="PTHR43479:SF11">
    <property type="entry name" value="ACREF_ENVCD OPERON REPRESSOR-RELATED"/>
    <property type="match status" value="1"/>
</dbReference>
<evidence type="ECO:0000313" key="6">
    <source>
        <dbReference type="Proteomes" id="UP000469125"/>
    </source>
</evidence>
<dbReference type="InterPro" id="IPR050624">
    <property type="entry name" value="HTH-type_Tx_Regulator"/>
</dbReference>
<evidence type="ECO:0000256" key="1">
    <source>
        <dbReference type="ARBA" id="ARBA00022491"/>
    </source>
</evidence>
<dbReference type="PROSITE" id="PS50977">
    <property type="entry name" value="HTH_TETR_2"/>
    <property type="match status" value="1"/>
</dbReference>
<dbReference type="InterPro" id="IPR009057">
    <property type="entry name" value="Homeodomain-like_sf"/>
</dbReference>
<reference evidence="5 6" key="1">
    <citation type="submission" date="2019-11" db="EMBL/GenBank/DDBJ databases">
        <authorList>
            <person name="Li X."/>
        </authorList>
    </citation>
    <scope>NUCLEOTIDE SEQUENCE [LARGE SCALE GENOMIC DNA]</scope>
    <source>
        <strain evidence="5 6">L9</strain>
    </source>
</reference>
<dbReference type="SUPFAM" id="SSF46689">
    <property type="entry name" value="Homeodomain-like"/>
    <property type="match status" value="1"/>
</dbReference>
<dbReference type="InterPro" id="IPR023772">
    <property type="entry name" value="DNA-bd_HTH_TetR-type_CS"/>
</dbReference>
<keyword evidence="6" id="KW-1185">Reference proteome</keyword>
<dbReference type="InterPro" id="IPR036271">
    <property type="entry name" value="Tet_transcr_reg_TetR-rel_C_sf"/>
</dbReference>
<dbReference type="PANTHER" id="PTHR43479">
    <property type="entry name" value="ACREF/ENVCD OPERON REPRESSOR-RELATED"/>
    <property type="match status" value="1"/>
</dbReference>
<dbReference type="AlphaFoldDB" id="A0A6N8FM19"/>
<keyword evidence="2 3" id="KW-0238">DNA-binding</keyword>
<protein>
    <submittedName>
        <fullName evidence="5">TetR family transcriptional regulator</fullName>
    </submittedName>
</protein>
<dbReference type="Gene3D" id="1.10.357.10">
    <property type="entry name" value="Tetracycline Repressor, domain 2"/>
    <property type="match status" value="1"/>
</dbReference>
<dbReference type="SUPFAM" id="SSF48498">
    <property type="entry name" value="Tetracyclin repressor-like, C-terminal domain"/>
    <property type="match status" value="1"/>
</dbReference>
<gene>
    <name evidence="5" type="ORF">GMD78_19395</name>
</gene>
<organism evidence="5 6">
    <name type="scientific">Ornithinibacillus caprae</name>
    <dbReference type="NCBI Taxonomy" id="2678566"/>
    <lineage>
        <taxon>Bacteria</taxon>
        <taxon>Bacillati</taxon>
        <taxon>Bacillota</taxon>
        <taxon>Bacilli</taxon>
        <taxon>Bacillales</taxon>
        <taxon>Bacillaceae</taxon>
        <taxon>Ornithinibacillus</taxon>
    </lineage>
</organism>
<evidence type="ECO:0000256" key="2">
    <source>
        <dbReference type="ARBA" id="ARBA00023125"/>
    </source>
</evidence>
<evidence type="ECO:0000259" key="4">
    <source>
        <dbReference type="PROSITE" id="PS50977"/>
    </source>
</evidence>
<sequence length="205" mass="23708">MIDQSIMRGGIMARARSSKKREDIFQAGLKLFSQHGYSKTTIKDVAEEAGVSFGTVFTYFETKDQLFHACVTEPLVEFREHIMEIRNRLETLTLQQLKQIIDQHVDMFFEKEREIRVIQYVIGQPERFQEMEELDSFANEFTQFIQDIVVIGMKKGFLPNSNPEEVGHGYLAFLMGARLTYTDHKNVQLTNGFKNQALRLFGIGV</sequence>
<evidence type="ECO:0000256" key="3">
    <source>
        <dbReference type="PROSITE-ProRule" id="PRU00335"/>
    </source>
</evidence>
<dbReference type="PROSITE" id="PS01081">
    <property type="entry name" value="HTH_TETR_1"/>
    <property type="match status" value="1"/>
</dbReference>
<keyword evidence="1" id="KW-0678">Repressor</keyword>
<dbReference type="Pfam" id="PF00440">
    <property type="entry name" value="TetR_N"/>
    <property type="match status" value="1"/>
</dbReference>
<dbReference type="InterPro" id="IPR001647">
    <property type="entry name" value="HTH_TetR"/>
</dbReference>
<proteinExistence type="predicted"/>
<dbReference type="Proteomes" id="UP000469125">
    <property type="component" value="Unassembled WGS sequence"/>
</dbReference>
<dbReference type="EMBL" id="WOCA01000023">
    <property type="protein sequence ID" value="MUK90525.1"/>
    <property type="molecule type" value="Genomic_DNA"/>
</dbReference>
<accession>A0A6N8FM19</accession>
<feature type="domain" description="HTH tetR-type" evidence="4">
    <location>
        <begin position="18"/>
        <end position="78"/>
    </location>
</feature>
<name>A0A6N8FM19_9BACI</name>